<dbReference type="Pfam" id="PF00293">
    <property type="entry name" value="NUDIX"/>
    <property type="match status" value="1"/>
</dbReference>
<comment type="caution">
    <text evidence="7">The sequence shown here is derived from an EMBL/GenBank/DDBJ whole genome shotgun (WGS) entry which is preliminary data.</text>
</comment>
<dbReference type="EMBL" id="WAGX01000008">
    <property type="protein sequence ID" value="KAB1434510.1"/>
    <property type="molecule type" value="Genomic_DNA"/>
</dbReference>
<dbReference type="InterPro" id="IPR000086">
    <property type="entry name" value="NUDIX_hydrolase_dom"/>
</dbReference>
<accession>A0A7V7QHP7</accession>
<sequence>MSRSEKVILTVLCMVYEDDQILLQDRVKGDWQGLTFPGGHVEKKESFVKAVIREVYEETGLTIYHPRICGIKQFQTKEEERFVIVLFKANQFSGVLTSSEEGEMQWVNRKDLSQLHLAEDFMELLQIFDSEDLNEFYYKEETMDCEICIY</sequence>
<feature type="domain" description="Nudix hydrolase" evidence="6">
    <location>
        <begin position="6"/>
        <end position="129"/>
    </location>
</feature>
<evidence type="ECO:0000259" key="6">
    <source>
        <dbReference type="PROSITE" id="PS51462"/>
    </source>
</evidence>
<evidence type="ECO:0000256" key="2">
    <source>
        <dbReference type="ARBA" id="ARBA00005582"/>
    </source>
</evidence>
<organism evidence="7 8">
    <name type="scientific">Candidatus Galacturonatibacter soehngenii</name>
    <dbReference type="NCBI Taxonomy" id="2307010"/>
    <lineage>
        <taxon>Bacteria</taxon>
        <taxon>Bacillati</taxon>
        <taxon>Bacillota</taxon>
        <taxon>Clostridia</taxon>
        <taxon>Lachnospirales</taxon>
        <taxon>Lachnospiraceae</taxon>
        <taxon>Candidatus Galacturonatibacter</taxon>
    </lineage>
</organism>
<dbReference type="GO" id="GO:0005737">
    <property type="term" value="C:cytoplasm"/>
    <property type="evidence" value="ECO:0007669"/>
    <property type="project" value="TreeGrafter"/>
</dbReference>
<dbReference type="CDD" id="cd18875">
    <property type="entry name" value="NUDIX_Hydrolase"/>
    <property type="match status" value="1"/>
</dbReference>
<dbReference type="OrthoDB" id="9788922at2"/>
<dbReference type="Proteomes" id="UP000461768">
    <property type="component" value="Unassembled WGS sequence"/>
</dbReference>
<evidence type="ECO:0000313" key="7">
    <source>
        <dbReference type="EMBL" id="KAB1434510.1"/>
    </source>
</evidence>
<evidence type="ECO:0000313" key="8">
    <source>
        <dbReference type="Proteomes" id="UP000461768"/>
    </source>
</evidence>
<comment type="similarity">
    <text evidence="2">Belongs to the Nudix hydrolase family.</text>
</comment>
<dbReference type="PROSITE" id="PS00893">
    <property type="entry name" value="NUDIX_BOX"/>
    <property type="match status" value="1"/>
</dbReference>
<gene>
    <name evidence="7" type="ORF">F7O84_18680</name>
</gene>
<keyword evidence="8" id="KW-1185">Reference proteome</keyword>
<dbReference type="RefSeq" id="WP_151148596.1">
    <property type="nucleotide sequence ID" value="NZ_WAGX01000008.1"/>
</dbReference>
<dbReference type="GO" id="GO:0046872">
    <property type="term" value="F:metal ion binding"/>
    <property type="evidence" value="ECO:0007669"/>
    <property type="project" value="UniProtKB-KW"/>
</dbReference>
<dbReference type="PROSITE" id="PS51462">
    <property type="entry name" value="NUDIX"/>
    <property type="match status" value="1"/>
</dbReference>
<protein>
    <submittedName>
        <fullName evidence="7">8-oxo-dGTP diphosphatase</fullName>
    </submittedName>
</protein>
<dbReference type="AlphaFoldDB" id="A0A7V7QHP7"/>
<keyword evidence="5" id="KW-0460">Magnesium</keyword>
<evidence type="ECO:0000256" key="1">
    <source>
        <dbReference type="ARBA" id="ARBA00001946"/>
    </source>
</evidence>
<dbReference type="InterPro" id="IPR020084">
    <property type="entry name" value="NUDIX_hydrolase_CS"/>
</dbReference>
<dbReference type="SUPFAM" id="SSF55811">
    <property type="entry name" value="Nudix"/>
    <property type="match status" value="1"/>
</dbReference>
<reference evidence="7 8" key="1">
    <citation type="submission" date="2019-09" db="EMBL/GenBank/DDBJ databases">
        <authorList>
            <person name="Valk L.C."/>
        </authorList>
    </citation>
    <scope>NUCLEOTIDE SEQUENCE [LARGE SCALE GENOMIC DNA]</scope>
    <source>
        <strain evidence="7">GalUA</strain>
    </source>
</reference>
<evidence type="ECO:0000256" key="3">
    <source>
        <dbReference type="ARBA" id="ARBA00022723"/>
    </source>
</evidence>
<keyword evidence="3" id="KW-0479">Metal-binding</keyword>
<evidence type="ECO:0000256" key="4">
    <source>
        <dbReference type="ARBA" id="ARBA00022801"/>
    </source>
</evidence>
<proteinExistence type="inferred from homology"/>
<keyword evidence="4" id="KW-0378">Hydrolase</keyword>
<dbReference type="PANTHER" id="PTHR43758">
    <property type="entry name" value="7,8-DIHYDRO-8-OXOGUANINE TRIPHOSPHATASE"/>
    <property type="match status" value="1"/>
</dbReference>
<dbReference type="InterPro" id="IPR015797">
    <property type="entry name" value="NUDIX_hydrolase-like_dom_sf"/>
</dbReference>
<dbReference type="GO" id="GO:0016818">
    <property type="term" value="F:hydrolase activity, acting on acid anhydrides, in phosphorus-containing anhydrides"/>
    <property type="evidence" value="ECO:0007669"/>
    <property type="project" value="TreeGrafter"/>
</dbReference>
<dbReference type="PANTHER" id="PTHR43758:SF2">
    <property type="entry name" value="OXIDIZED PURINE NUCLEOSIDE TRIPHOSPHATE HYDROLASE"/>
    <property type="match status" value="1"/>
</dbReference>
<reference evidence="7 8" key="2">
    <citation type="submission" date="2020-02" db="EMBL/GenBank/DDBJ databases">
        <title>Candidatus Galacturonibacter soehngenii shows hetero-acetogenic catabolism of galacturonic acid but lacks a canonical carbon monoxide dehydrogenase/acetyl-CoA synthase complex.</title>
        <authorList>
            <person name="Diender M."/>
            <person name="Stouten G.R."/>
            <person name="Petersen J.F."/>
            <person name="Nielsen P.H."/>
            <person name="Dueholm M.S."/>
            <person name="Pronk J.T."/>
            <person name="Van Loosdrecht M.C.M."/>
        </authorList>
    </citation>
    <scope>NUCLEOTIDE SEQUENCE [LARGE SCALE GENOMIC DNA]</scope>
    <source>
        <strain evidence="7">GalUA</strain>
    </source>
</reference>
<comment type="cofactor">
    <cofactor evidence="1">
        <name>Mg(2+)</name>
        <dbReference type="ChEBI" id="CHEBI:18420"/>
    </cofactor>
</comment>
<evidence type="ECO:0000256" key="5">
    <source>
        <dbReference type="ARBA" id="ARBA00022842"/>
    </source>
</evidence>
<name>A0A7V7QHP7_9FIRM</name>
<dbReference type="Gene3D" id="3.90.79.10">
    <property type="entry name" value="Nucleoside Triphosphate Pyrophosphohydrolase"/>
    <property type="match status" value="1"/>
</dbReference>